<dbReference type="InterPro" id="IPR032675">
    <property type="entry name" value="LRR_dom_sf"/>
</dbReference>
<dbReference type="STRING" id="436010.A0A166LV94"/>
<evidence type="ECO:0000313" key="2">
    <source>
        <dbReference type="EMBL" id="KZP23353.1"/>
    </source>
</evidence>
<dbReference type="OrthoDB" id="2841072at2759"/>
<reference evidence="2 3" key="1">
    <citation type="journal article" date="2016" name="Mol. Biol. Evol.">
        <title>Comparative Genomics of Early-Diverging Mushroom-Forming Fungi Provides Insights into the Origins of Lignocellulose Decay Capabilities.</title>
        <authorList>
            <person name="Nagy L.G."/>
            <person name="Riley R."/>
            <person name="Tritt A."/>
            <person name="Adam C."/>
            <person name="Daum C."/>
            <person name="Floudas D."/>
            <person name="Sun H."/>
            <person name="Yadav J.S."/>
            <person name="Pangilinan J."/>
            <person name="Larsson K.H."/>
            <person name="Matsuura K."/>
            <person name="Barry K."/>
            <person name="Labutti K."/>
            <person name="Kuo R."/>
            <person name="Ohm R.A."/>
            <person name="Bhattacharya S.S."/>
            <person name="Shirouzu T."/>
            <person name="Yoshinaga Y."/>
            <person name="Martin F.M."/>
            <person name="Grigoriev I.V."/>
            <person name="Hibbett D.S."/>
        </authorList>
    </citation>
    <scope>NUCLEOTIDE SEQUENCE [LARGE SCALE GENOMIC DNA]</scope>
    <source>
        <strain evidence="2 3">CBS 109695</strain>
    </source>
</reference>
<dbReference type="Gene3D" id="3.80.10.10">
    <property type="entry name" value="Ribonuclease Inhibitor"/>
    <property type="match status" value="1"/>
</dbReference>
<organism evidence="2 3">
    <name type="scientific">Athelia psychrophila</name>
    <dbReference type="NCBI Taxonomy" id="1759441"/>
    <lineage>
        <taxon>Eukaryota</taxon>
        <taxon>Fungi</taxon>
        <taxon>Dikarya</taxon>
        <taxon>Basidiomycota</taxon>
        <taxon>Agaricomycotina</taxon>
        <taxon>Agaricomycetes</taxon>
        <taxon>Agaricomycetidae</taxon>
        <taxon>Atheliales</taxon>
        <taxon>Atheliaceae</taxon>
        <taxon>Athelia</taxon>
    </lineage>
</organism>
<accession>A0A166LV94</accession>
<protein>
    <recommendedName>
        <fullName evidence="4">F-box domain-containing protein</fullName>
    </recommendedName>
</protein>
<dbReference type="AlphaFoldDB" id="A0A166LV94"/>
<dbReference type="Proteomes" id="UP000076532">
    <property type="component" value="Unassembled WGS sequence"/>
</dbReference>
<dbReference type="EMBL" id="KV417533">
    <property type="protein sequence ID" value="KZP23353.1"/>
    <property type="molecule type" value="Genomic_DNA"/>
</dbReference>
<evidence type="ECO:0000256" key="1">
    <source>
        <dbReference type="SAM" id="SignalP"/>
    </source>
</evidence>
<gene>
    <name evidence="2" type="ORF">FIBSPDRAFT_786227</name>
</gene>
<dbReference type="SUPFAM" id="SSF52047">
    <property type="entry name" value="RNI-like"/>
    <property type="match status" value="1"/>
</dbReference>
<feature type="signal peptide" evidence="1">
    <location>
        <begin position="1"/>
        <end position="19"/>
    </location>
</feature>
<evidence type="ECO:0000313" key="3">
    <source>
        <dbReference type="Proteomes" id="UP000076532"/>
    </source>
</evidence>
<name>A0A166LV94_9AGAM</name>
<feature type="chain" id="PRO_5007876994" description="F-box domain-containing protein" evidence="1">
    <location>
        <begin position="20"/>
        <end position="541"/>
    </location>
</feature>
<evidence type="ECO:0008006" key="4">
    <source>
        <dbReference type="Google" id="ProtNLM"/>
    </source>
</evidence>
<keyword evidence="3" id="KW-1185">Reference proteome</keyword>
<keyword evidence="1" id="KW-0732">Signal</keyword>
<proteinExistence type="predicted"/>
<sequence length="541" mass="60969">MHRCLSILEIVSLVCEDLATDVNPHAGYSALINLATTCHLMYEPSMNSLWYGLFNMVPLLRCLPEDVWEADDPVQDVRQFELRRPLLPSDWTRFLHHAGRVRSLGTADDNGHLAINTLIEQHIAPESAYHALEMSKPCERLLPKLRRLHWKLPQDELQYMRPFLCPSMKDISIILYSLPSMAERSLLISLGSLKHITSFAIEIDYTALQEFEEGSDIHVAFITPILKDIISSWDRLKTLDIPSTSLTASNLAHIAYLPYLEDLTVELREQPTVSCVDGPIFPALRCLDVHCNSVSMCIAFLQLSQSWTLESVNVTTQFNHLDTAPTMQAFFQILQSHVSHDDLIYIGISSQDSLHVLHNHIIDIATLAPLLPMPHLKGIRISTPHPFSLGDQDLAKIGTAWPNLTDLTLGCRGWGQLSLITPNGLASLINQCRHLSYLSLAIDGSAVDYKLGCASTVIRPNSGIWYMNLQDSRVHDVQMMAAFLSDVMPSLRIISAWSGEVRGRQHVSPAEADALQMKWEEVERAIKERGKVRKQLQERQR</sequence>